<dbReference type="Pfam" id="PF01926">
    <property type="entry name" value="MMR_HSR1"/>
    <property type="match status" value="1"/>
</dbReference>
<evidence type="ECO:0000313" key="15">
    <source>
        <dbReference type="Proteomes" id="UP000005924"/>
    </source>
</evidence>
<dbReference type="PROSITE" id="PS51710">
    <property type="entry name" value="G_OBG"/>
    <property type="match status" value="1"/>
</dbReference>
<dbReference type="NCBIfam" id="NF008956">
    <property type="entry name" value="PRK12299.1"/>
    <property type="match status" value="1"/>
</dbReference>
<comment type="subcellular location">
    <subcellularLocation>
        <location evidence="2 10">Cytoplasm</location>
    </subcellularLocation>
</comment>
<dbReference type="PIRSF" id="PIRSF002401">
    <property type="entry name" value="GTP_bd_Obg/CgtA"/>
    <property type="match status" value="1"/>
</dbReference>
<organism evidence="14 15">
    <name type="scientific">Pseudomonas syringae Cit 7</name>
    <dbReference type="NCBI Taxonomy" id="629264"/>
    <lineage>
        <taxon>Bacteria</taxon>
        <taxon>Pseudomonadati</taxon>
        <taxon>Pseudomonadota</taxon>
        <taxon>Gammaproteobacteria</taxon>
        <taxon>Pseudomonadales</taxon>
        <taxon>Pseudomonadaceae</taxon>
        <taxon>Pseudomonas</taxon>
        <taxon>Pseudomonas syringae</taxon>
    </lineage>
</organism>
<feature type="binding site" evidence="10">
    <location>
        <begin position="314"/>
        <end position="316"/>
    </location>
    <ligand>
        <name>GTP</name>
        <dbReference type="ChEBI" id="CHEBI:37565"/>
    </ligand>
</feature>
<evidence type="ECO:0000256" key="9">
    <source>
        <dbReference type="ARBA" id="ARBA00023134"/>
    </source>
</evidence>
<dbReference type="PRINTS" id="PR00326">
    <property type="entry name" value="GTP1OBG"/>
</dbReference>
<dbReference type="InterPro" id="IPR014100">
    <property type="entry name" value="GTP-bd_Obg/CgtA"/>
</dbReference>
<dbReference type="SUPFAM" id="SSF52540">
    <property type="entry name" value="P-loop containing nucleoside triphosphate hydrolases"/>
    <property type="match status" value="1"/>
</dbReference>
<accession>A0A8T8LYY0</accession>
<feature type="binding site" evidence="10">
    <location>
        <begin position="283"/>
        <end position="286"/>
    </location>
    <ligand>
        <name>GTP</name>
        <dbReference type="ChEBI" id="CHEBI:37565"/>
    </ligand>
</feature>
<dbReference type="PROSITE" id="PS51883">
    <property type="entry name" value="OBG"/>
    <property type="match status" value="1"/>
</dbReference>
<dbReference type="InterPro" id="IPR006073">
    <property type="entry name" value="GTP-bd"/>
</dbReference>
<gene>
    <name evidence="14" type="primary">cgtA</name>
    <name evidence="10" type="synonym">obg</name>
    <name evidence="14" type="ORF">PSYCIT7_003185</name>
</gene>
<dbReference type="GO" id="GO:0019003">
    <property type="term" value="F:GDP binding"/>
    <property type="evidence" value="ECO:0007669"/>
    <property type="project" value="UniProtKB-ARBA"/>
</dbReference>
<keyword evidence="8 10" id="KW-0460">Magnesium</keyword>
<dbReference type="GO" id="GO:0043022">
    <property type="term" value="F:ribosome binding"/>
    <property type="evidence" value="ECO:0007669"/>
    <property type="project" value="UniProtKB-ARBA"/>
</dbReference>
<evidence type="ECO:0000256" key="10">
    <source>
        <dbReference type="HAMAP-Rule" id="MF_01454"/>
    </source>
</evidence>
<dbReference type="NCBIfam" id="TIGR02729">
    <property type="entry name" value="Obg_CgtA"/>
    <property type="match status" value="1"/>
</dbReference>
<dbReference type="Gene3D" id="3.40.50.300">
    <property type="entry name" value="P-loop containing nucleotide triphosphate hydrolases"/>
    <property type="match status" value="1"/>
</dbReference>
<evidence type="ECO:0000256" key="5">
    <source>
        <dbReference type="ARBA" id="ARBA00022723"/>
    </source>
</evidence>
<evidence type="ECO:0000256" key="1">
    <source>
        <dbReference type="ARBA" id="ARBA00001946"/>
    </source>
</evidence>
<keyword evidence="6 10" id="KW-0547">Nucleotide-binding</keyword>
<dbReference type="PANTHER" id="PTHR11702">
    <property type="entry name" value="DEVELOPMENTALLY REGULATED GTP-BINDING PROTEIN-RELATED"/>
    <property type="match status" value="1"/>
</dbReference>
<dbReference type="InterPro" id="IPR036726">
    <property type="entry name" value="GTP1_OBG_dom_sf"/>
</dbReference>
<dbReference type="InterPro" id="IPR045086">
    <property type="entry name" value="OBG_GTPase"/>
</dbReference>
<dbReference type="GO" id="GO:0005525">
    <property type="term" value="F:GTP binding"/>
    <property type="evidence" value="ECO:0007669"/>
    <property type="project" value="UniProtKB-UniRule"/>
</dbReference>
<dbReference type="CDD" id="cd01898">
    <property type="entry name" value="Obg"/>
    <property type="match status" value="1"/>
</dbReference>
<name>A0A8T8LYY0_PSESX</name>
<dbReference type="PANTHER" id="PTHR11702:SF31">
    <property type="entry name" value="MITOCHONDRIAL RIBOSOME-ASSOCIATED GTPASE 2"/>
    <property type="match status" value="1"/>
</dbReference>
<comment type="cofactor">
    <cofactor evidence="1 10">
        <name>Mg(2+)</name>
        <dbReference type="ChEBI" id="CHEBI:18420"/>
    </cofactor>
</comment>
<feature type="domain" description="Obg" evidence="13">
    <location>
        <begin position="1"/>
        <end position="159"/>
    </location>
</feature>
<dbReference type="HAMAP" id="MF_01454">
    <property type="entry name" value="GTPase_Obg"/>
    <property type="match status" value="1"/>
</dbReference>
<dbReference type="PROSITE" id="PS00905">
    <property type="entry name" value="GTP1_OBG"/>
    <property type="match status" value="1"/>
</dbReference>
<dbReference type="GO" id="GO:0003924">
    <property type="term" value="F:GTPase activity"/>
    <property type="evidence" value="ECO:0007669"/>
    <property type="project" value="UniProtKB-UniRule"/>
</dbReference>
<dbReference type="InterPro" id="IPR031167">
    <property type="entry name" value="G_OBG"/>
</dbReference>
<feature type="region of interest" description="Disordered" evidence="11">
    <location>
        <begin position="127"/>
        <end position="149"/>
    </location>
</feature>
<keyword evidence="4 10" id="KW-0963">Cytoplasm</keyword>
<evidence type="ECO:0000256" key="6">
    <source>
        <dbReference type="ARBA" id="ARBA00022741"/>
    </source>
</evidence>
<evidence type="ECO:0000256" key="11">
    <source>
        <dbReference type="SAM" id="MobiDB-lite"/>
    </source>
</evidence>
<feature type="binding site" evidence="10">
    <location>
        <begin position="166"/>
        <end position="173"/>
    </location>
    <ligand>
        <name>GTP</name>
        <dbReference type="ChEBI" id="CHEBI:37565"/>
    </ligand>
</feature>
<dbReference type="Proteomes" id="UP000005924">
    <property type="component" value="Chromosome"/>
</dbReference>
<dbReference type="FunFam" id="2.70.210.12:FF:000001">
    <property type="entry name" value="GTPase Obg"/>
    <property type="match status" value="1"/>
</dbReference>
<dbReference type="RefSeq" id="WP_003435611.1">
    <property type="nucleotide sequence ID" value="NZ_CP073636.1"/>
</dbReference>
<dbReference type="EMBL" id="CP073636">
    <property type="protein sequence ID" value="QUP66679.1"/>
    <property type="molecule type" value="Genomic_DNA"/>
</dbReference>
<dbReference type="GO" id="GO:0005737">
    <property type="term" value="C:cytoplasm"/>
    <property type="evidence" value="ECO:0007669"/>
    <property type="project" value="UniProtKB-SubCell"/>
</dbReference>
<dbReference type="SUPFAM" id="SSF82051">
    <property type="entry name" value="Obg GTP-binding protein N-terminal domain"/>
    <property type="match status" value="1"/>
</dbReference>
<comment type="subunit">
    <text evidence="10">Monomer.</text>
</comment>
<feature type="compositionally biased region" description="Polar residues" evidence="11">
    <location>
        <begin position="129"/>
        <end position="143"/>
    </location>
</feature>
<reference evidence="14" key="1">
    <citation type="journal article" date="2011" name="PLoS Pathog.">
        <title>Dynamic evolution of pathogenicity revealed by sequencing and comparative genomics of 19 Pseudomonas syringae isolates.</title>
        <authorList>
            <person name="Baltrus D.A."/>
            <person name="Nishimura M.T."/>
            <person name="Romanchuk A."/>
            <person name="Chang J.H."/>
            <person name="Mukhtar M.S."/>
            <person name="Cherkis K."/>
            <person name="Roach J."/>
            <person name="Grant S.R."/>
            <person name="Jones C.D."/>
            <person name="Dangl J.L."/>
        </authorList>
    </citation>
    <scope>NUCLEOTIDE SEQUENCE</scope>
    <source>
        <strain evidence="14">Cit 7</strain>
    </source>
</reference>
<feature type="binding site" evidence="10">
    <location>
        <position position="173"/>
    </location>
    <ligand>
        <name>Mg(2+)</name>
        <dbReference type="ChEBI" id="CHEBI:18420"/>
    </ligand>
</feature>
<keyword evidence="7 10" id="KW-0378">Hydrolase</keyword>
<proteinExistence type="inferred from homology"/>
<dbReference type="InterPro" id="IPR027417">
    <property type="entry name" value="P-loop_NTPase"/>
</dbReference>
<comment type="function">
    <text evidence="10">An essential GTPase which binds GTP, GDP and possibly (p)ppGpp with moderate affinity, with high nucleotide exchange rates and a fairly low GTP hydrolysis rate. Plays a role in control of the cell cycle, stress response, ribosome biogenesis and in those bacteria that undergo differentiation, in morphogenesis control.</text>
</comment>
<dbReference type="Gene3D" id="2.70.210.12">
    <property type="entry name" value="GTP1/OBG domain"/>
    <property type="match status" value="1"/>
</dbReference>
<feature type="binding site" evidence="10">
    <location>
        <begin position="213"/>
        <end position="216"/>
    </location>
    <ligand>
        <name>GTP</name>
        <dbReference type="ChEBI" id="CHEBI:37565"/>
    </ligand>
</feature>
<feature type="region of interest" description="Disordered" evidence="11">
    <location>
        <begin position="376"/>
        <end position="407"/>
    </location>
</feature>
<sequence length="407" mass="44819">MKFVDEVSIRVKAGDGGNGCMSFRREKFIENGGPNGGDGGDGGSIFMVADVNLNTLVDYRYTRHFDAERGSNGGSADCTGRKGEELVLRVPVGTTIIDATTQEIIGDLTKDGQRLMVAQGGWHGLGNTRFKSSTNRAPRQTTPGKPGDQRDLKLELKVLADVGLLGLPNAGKSTFIRSVSAAKPKVADYPFTTLVPNLGVVSVDRWKSFVVADIPGLIEGASDGAGLGIRFLKHLARTRLLLHLVDMAPLDESSAPDAAEVIVNELEKFSPSLAERDRWLVLNKCDQILEEEQEARKQEIVDRLEWTGPVYVISAIAKEGTEQLTRDIMRYLEERSQRIAEEPGYAEELAELDQRIEDEARAQLQALDDQRALRRSGVKSIHDIGDDDWDEEDVDDEDGPEIIYVRD</sequence>
<dbReference type="GO" id="GO:0042254">
    <property type="term" value="P:ribosome biogenesis"/>
    <property type="evidence" value="ECO:0007669"/>
    <property type="project" value="UniProtKB-UniRule"/>
</dbReference>
<evidence type="ECO:0000256" key="8">
    <source>
        <dbReference type="ARBA" id="ARBA00022842"/>
    </source>
</evidence>
<feature type="compositionally biased region" description="Acidic residues" evidence="11">
    <location>
        <begin position="385"/>
        <end position="400"/>
    </location>
</feature>
<dbReference type="Pfam" id="PF01018">
    <property type="entry name" value="GTP1_OBG"/>
    <property type="match status" value="1"/>
</dbReference>
<keyword evidence="5 10" id="KW-0479">Metal-binding</keyword>
<evidence type="ECO:0000313" key="14">
    <source>
        <dbReference type="EMBL" id="QUP66679.1"/>
    </source>
</evidence>
<evidence type="ECO:0000256" key="7">
    <source>
        <dbReference type="ARBA" id="ARBA00022801"/>
    </source>
</evidence>
<evidence type="ECO:0000256" key="3">
    <source>
        <dbReference type="ARBA" id="ARBA00007699"/>
    </source>
</evidence>
<reference evidence="14" key="2">
    <citation type="submission" date="2021-04" db="EMBL/GenBank/DDBJ databases">
        <title>A complete genome sequence for Pseudomonas syringae Cit7.</title>
        <authorList>
            <person name="Baltrus D.A."/>
        </authorList>
    </citation>
    <scope>NUCLEOTIDE SEQUENCE</scope>
    <source>
        <strain evidence="14">Cit 7</strain>
    </source>
</reference>
<keyword evidence="9 10" id="KW-0342">GTP-binding</keyword>
<dbReference type="InterPro" id="IPR006169">
    <property type="entry name" value="GTP1_OBG_dom"/>
</dbReference>
<evidence type="ECO:0000259" key="13">
    <source>
        <dbReference type="PROSITE" id="PS51883"/>
    </source>
</evidence>
<evidence type="ECO:0000256" key="4">
    <source>
        <dbReference type="ARBA" id="ARBA00022490"/>
    </source>
</evidence>
<protein>
    <recommendedName>
        <fullName evidence="10">GTPase Obg</fullName>
        <ecNumber evidence="10">3.6.5.-</ecNumber>
    </recommendedName>
    <alternativeName>
        <fullName evidence="10">GTP-binding protein Obg</fullName>
    </alternativeName>
</protein>
<dbReference type="NCBIfam" id="NF008955">
    <property type="entry name" value="PRK12297.1"/>
    <property type="match status" value="1"/>
</dbReference>
<evidence type="ECO:0000259" key="12">
    <source>
        <dbReference type="PROSITE" id="PS51710"/>
    </source>
</evidence>
<dbReference type="EC" id="3.6.5.-" evidence="10"/>
<dbReference type="AlphaFoldDB" id="A0A8T8LYY0"/>
<feature type="domain" description="OBG-type G" evidence="12">
    <location>
        <begin position="160"/>
        <end position="333"/>
    </location>
</feature>
<feature type="binding site" evidence="10">
    <location>
        <position position="193"/>
    </location>
    <ligand>
        <name>Mg(2+)</name>
        <dbReference type="ChEBI" id="CHEBI:18420"/>
    </ligand>
</feature>
<evidence type="ECO:0000256" key="2">
    <source>
        <dbReference type="ARBA" id="ARBA00004496"/>
    </source>
</evidence>
<dbReference type="GO" id="GO:0000287">
    <property type="term" value="F:magnesium ion binding"/>
    <property type="evidence" value="ECO:0007669"/>
    <property type="project" value="InterPro"/>
</dbReference>
<dbReference type="InterPro" id="IPR006074">
    <property type="entry name" value="GTP1-OBG_CS"/>
</dbReference>
<comment type="similarity">
    <text evidence="3 10">Belongs to the TRAFAC class OBG-HflX-like GTPase superfamily. OBG GTPase family.</text>
</comment>
<dbReference type="FunFam" id="3.40.50.300:FF:000185">
    <property type="entry name" value="GTPase Obg"/>
    <property type="match status" value="1"/>
</dbReference>
<feature type="binding site" evidence="10">
    <location>
        <begin position="191"/>
        <end position="195"/>
    </location>
    <ligand>
        <name>GTP</name>
        <dbReference type="ChEBI" id="CHEBI:37565"/>
    </ligand>
</feature>